<protein>
    <recommendedName>
        <fullName evidence="3">Phage tail protein</fullName>
    </recommendedName>
</protein>
<dbReference type="EMBL" id="BTCL01000021">
    <property type="protein sequence ID" value="GMK47657.1"/>
    <property type="molecule type" value="Genomic_DNA"/>
</dbReference>
<dbReference type="RefSeq" id="WP_317981577.1">
    <property type="nucleotide sequence ID" value="NZ_BTCL01000021.1"/>
</dbReference>
<proteinExistence type="predicted"/>
<dbReference type="Proteomes" id="UP001285921">
    <property type="component" value="Unassembled WGS sequence"/>
</dbReference>
<organism evidence="1 2">
    <name type="scientific">Paenibacillus glycanilyticus</name>
    <dbReference type="NCBI Taxonomy" id="126569"/>
    <lineage>
        <taxon>Bacteria</taxon>
        <taxon>Bacillati</taxon>
        <taxon>Bacillota</taxon>
        <taxon>Bacilli</taxon>
        <taxon>Bacillales</taxon>
        <taxon>Paenibacillaceae</taxon>
        <taxon>Paenibacillus</taxon>
    </lineage>
</organism>
<reference evidence="1 2" key="1">
    <citation type="submission" date="2023-05" db="EMBL/GenBank/DDBJ databases">
        <title>Draft genome of Paenibacillus sp. CCS26.</title>
        <authorList>
            <person name="Akita H."/>
            <person name="Shinto Y."/>
            <person name="Kimura Z."/>
        </authorList>
    </citation>
    <scope>NUCLEOTIDE SEQUENCE [LARGE SCALE GENOMIC DNA]</scope>
    <source>
        <strain evidence="1 2">CCS26</strain>
    </source>
</reference>
<name>A0ABQ6NU31_9BACL</name>
<dbReference type="SUPFAM" id="SSF69279">
    <property type="entry name" value="Phage tail proteins"/>
    <property type="match status" value="1"/>
</dbReference>
<evidence type="ECO:0008006" key="3">
    <source>
        <dbReference type="Google" id="ProtNLM"/>
    </source>
</evidence>
<evidence type="ECO:0000313" key="1">
    <source>
        <dbReference type="EMBL" id="GMK47657.1"/>
    </source>
</evidence>
<evidence type="ECO:0000313" key="2">
    <source>
        <dbReference type="Proteomes" id="UP001285921"/>
    </source>
</evidence>
<sequence>MAMEVAIYDYDLDETISVTERVQSVSIKETIDGSASIDVAVINLYETHAMSDIAVTYKGAAIFVGVIEDQTDELRGGAQLYRFSTWKGTDRSLKLQNRVVNRIYENKKAADIITDIFTRYPCGITLASNVGANTPLIERVDFMYLPLIDCVQQLAEITGYRWYVDQDSTLHFFQTDEGTGSTVFSTTTAGGLTRNIHKDTINLTTEINDKTANRVWVIGSQSSSPNYTDQYWTGDGRNDIFTVAFTPNYPEVYENGVKKTVEVDKGSPSDKDYVYGKKDKYLKRVAGPLPNGVQLHFRYRPTIQIIDYFEDAVSIRKYGIYEKAVKDKQITEKMAARARGRAELKRRSSKVRTMSFETLDHNVKRGLKYRVVIPELDVDSYWLCKSVTTTISAPDTVNVTKTVEFEEVTS</sequence>
<keyword evidence="2" id="KW-1185">Reference proteome</keyword>
<comment type="caution">
    <text evidence="1">The sequence shown here is derived from an EMBL/GenBank/DDBJ whole genome shotgun (WGS) entry which is preliminary data.</text>
</comment>
<accession>A0ABQ6NU31</accession>
<gene>
    <name evidence="1" type="ORF">PghCCS26_47870</name>
</gene>